<dbReference type="VEuPathDB" id="FungiDB:BLGHR1_12078"/>
<dbReference type="Gene3D" id="2.60.40.10">
    <property type="entry name" value="Immunoglobulins"/>
    <property type="match status" value="1"/>
</dbReference>
<feature type="domain" description="Inositol polyphosphate-related phosphatase" evidence="1">
    <location>
        <begin position="43"/>
        <end position="489"/>
    </location>
</feature>
<evidence type="ECO:0000259" key="1">
    <source>
        <dbReference type="SMART" id="SM00128"/>
    </source>
</evidence>
<organism evidence="2 3">
    <name type="scientific">Blumeria hordei</name>
    <name type="common">Barley powdery mildew</name>
    <name type="synonym">Blumeria graminis f. sp. hordei</name>
    <dbReference type="NCBI Taxonomy" id="2867405"/>
    <lineage>
        <taxon>Eukaryota</taxon>
        <taxon>Fungi</taxon>
        <taxon>Dikarya</taxon>
        <taxon>Ascomycota</taxon>
        <taxon>Pezizomycotina</taxon>
        <taxon>Leotiomycetes</taxon>
        <taxon>Erysiphales</taxon>
        <taxon>Erysiphaceae</taxon>
        <taxon>Blumeria</taxon>
    </lineage>
</organism>
<dbReference type="GO" id="GO:0004439">
    <property type="term" value="F:phosphatidylinositol-4,5-bisphosphate 5-phosphatase activity"/>
    <property type="evidence" value="ECO:0007669"/>
    <property type="project" value="TreeGrafter"/>
</dbReference>
<dbReference type="InterPro" id="IPR013783">
    <property type="entry name" value="Ig-like_fold"/>
</dbReference>
<dbReference type="SUPFAM" id="SSF56219">
    <property type="entry name" value="DNase I-like"/>
    <property type="match status" value="1"/>
</dbReference>
<dbReference type="InterPro" id="IPR048869">
    <property type="entry name" value="OCRL-1_2_ASH"/>
</dbReference>
<dbReference type="EMBL" id="UNSH01000036">
    <property type="protein sequence ID" value="SZF01317.1"/>
    <property type="molecule type" value="Genomic_DNA"/>
</dbReference>
<dbReference type="SMART" id="SM00128">
    <property type="entry name" value="IPPc"/>
    <property type="match status" value="1"/>
</dbReference>
<reference evidence="2 3" key="1">
    <citation type="submission" date="2017-11" db="EMBL/GenBank/DDBJ databases">
        <authorList>
            <person name="Kracher B."/>
        </authorList>
    </citation>
    <scope>NUCLEOTIDE SEQUENCE [LARGE SCALE GENOMIC DNA]</scope>
    <source>
        <strain evidence="2 3">RACE1</strain>
    </source>
</reference>
<dbReference type="Gene3D" id="3.60.10.10">
    <property type="entry name" value="Endonuclease/exonuclease/phosphatase"/>
    <property type="match status" value="1"/>
</dbReference>
<sequence length="1012" mass="114721">MAVGTTNFNGAIYSKIQDAPKETKVKSISEAVLARHAEYTQLRRLKIKIGTWNIASTPGAEDELAVWFGPNVGLPTEHQWPSDGDFSNNNNRISPETRSIDTEDRVKTYDYTKGEHREEIGLYVLGLQESVGLSNAREYIGRVYNESGCMARWRKALENIIPEGYIQIMGHQLSGLLLFIYASPFIAPKISSVNTVSIATGMMGYLGNKGAILTRMVIGETTQIVFINSHLTSGAEPVHLEKRCNDVAQILQKTNFQSARPGEISENAPIQIGDEDFAFWFGDLNFRIDDLPGDEIRRLLMLHATGKYNSEQFCDEDMIQNFDEDEEATFVIEDEEEEHIYEVDAHALAKKDNLLLHHHILPKKTARDLGHDPTSLQATLDSLLPHDQLRYVQRNRKAFHDGWCEGRISFLPTYKYNLGEELIFDTSEKKRAPSWCDRILYRTRKDKIKYEEKLRKEFAEENYNDLEGDQEDDTDMKVLFNYNPEEDGEDNPWSTEVNEDENAQTIMQNQNEDKEEVILDTYTSHQKVISSDHKPLNATFTLYYDEAIPDLKAKAHQDVVRDFDRAENEGRPGVTVVIDGSMKDNFSNYSSGNSGIIDFGKVAFQEKKNRHLTIANTSQVGTTISFVERTTTVESESRHIPSWLSVSFINPGSQDDGKVSKIEQDSITLEPGEAVSALLELSIEEIELVKKLNETGRQLDEVLVLYVTGGRDHFIPLRGEWLQSCFGRSIDQLVRIPKGGVRAVLEEKSDFPQTTRNHETCCSIPRELLELIETVHFLTERVVAESSILEKFPLRQDAPGWPFEPRNWIISDTSTRESYKRLIFEALDKNQKLSEILPGETFAYEKLEIISEVLLLFLCNIPDRIIPNKILSALETSLIQSNCSLEDIKAQVLDELSGIPNHSVSFVFLTSMLTQVVSELASIGTSTANLSNNSNVNVVSSMRAMLKIRRPTEPLDHASLKRDLIEKAIVEVFLPAIFQDNGNLRERDRKTLYEKKRIILKAFLKPPNAGNG</sequence>
<dbReference type="PANTHER" id="PTHR11200:SF300">
    <property type="entry name" value="TYPE II INOSITOL 1,4,5-TRISPHOSPHATE 5-PHOSPHATASE"/>
    <property type="match status" value="1"/>
</dbReference>
<dbReference type="InterPro" id="IPR046985">
    <property type="entry name" value="IP5"/>
</dbReference>
<evidence type="ECO:0000313" key="3">
    <source>
        <dbReference type="Proteomes" id="UP000275772"/>
    </source>
</evidence>
<dbReference type="Pfam" id="PF21310">
    <property type="entry name" value="OCRL-like_ASH"/>
    <property type="match status" value="1"/>
</dbReference>
<dbReference type="AlphaFoldDB" id="A0A383UN54"/>
<dbReference type="InterPro" id="IPR000300">
    <property type="entry name" value="IPPc"/>
</dbReference>
<dbReference type="Proteomes" id="UP000275772">
    <property type="component" value="Unassembled WGS sequence"/>
</dbReference>
<evidence type="ECO:0000313" key="2">
    <source>
        <dbReference type="EMBL" id="SZF01317.1"/>
    </source>
</evidence>
<dbReference type="InterPro" id="IPR036691">
    <property type="entry name" value="Endo/exonu/phosph_ase_sf"/>
</dbReference>
<gene>
    <name evidence="2" type="ORF">BLGHR1_12078</name>
</gene>
<accession>A0A383UN54</accession>
<protein>
    <recommendedName>
        <fullName evidence="1">Inositol polyphosphate-related phosphatase domain-containing protein</fullName>
    </recommendedName>
</protein>
<name>A0A383UN54_BLUHO</name>
<proteinExistence type="predicted"/>
<dbReference type="PANTHER" id="PTHR11200">
    <property type="entry name" value="INOSITOL 5-PHOSPHATASE"/>
    <property type="match status" value="1"/>
</dbReference>
<dbReference type="GO" id="GO:0046856">
    <property type="term" value="P:phosphatidylinositol dephosphorylation"/>
    <property type="evidence" value="ECO:0007669"/>
    <property type="project" value="InterPro"/>
</dbReference>
<dbReference type="Pfam" id="PF22669">
    <property type="entry name" value="Exo_endo_phos2"/>
    <property type="match status" value="2"/>
</dbReference>